<name>A0A559JTQ4_9BACL</name>
<dbReference type="RefSeq" id="WP_144699081.1">
    <property type="nucleotide sequence ID" value="NZ_VNJJ01000002.1"/>
</dbReference>
<evidence type="ECO:0000256" key="2">
    <source>
        <dbReference type="ARBA" id="ARBA00022801"/>
    </source>
</evidence>
<reference evidence="4 5" key="1">
    <citation type="submission" date="2019-07" db="EMBL/GenBank/DDBJ databases">
        <authorList>
            <person name="Kim J."/>
        </authorList>
    </citation>
    <scope>NUCLEOTIDE SEQUENCE [LARGE SCALE GENOMIC DNA]</scope>
    <source>
        <strain evidence="4 5">G13</strain>
    </source>
</reference>
<accession>A0A559JTQ4</accession>
<dbReference type="InterPro" id="IPR000073">
    <property type="entry name" value="AB_hydrolase_1"/>
</dbReference>
<dbReference type="SUPFAM" id="SSF53474">
    <property type="entry name" value="alpha/beta-Hydrolases"/>
    <property type="match status" value="1"/>
</dbReference>
<protein>
    <submittedName>
        <fullName evidence="4">Alpha/beta hydrolase</fullName>
    </submittedName>
</protein>
<evidence type="ECO:0000256" key="1">
    <source>
        <dbReference type="ARBA" id="ARBA00008645"/>
    </source>
</evidence>
<evidence type="ECO:0000313" key="5">
    <source>
        <dbReference type="Proteomes" id="UP000316330"/>
    </source>
</evidence>
<dbReference type="PANTHER" id="PTHR43039">
    <property type="entry name" value="ESTERASE-RELATED"/>
    <property type="match status" value="1"/>
</dbReference>
<dbReference type="Proteomes" id="UP000316330">
    <property type="component" value="Unassembled WGS sequence"/>
</dbReference>
<dbReference type="PRINTS" id="PR00111">
    <property type="entry name" value="ABHYDROLASE"/>
</dbReference>
<proteinExistence type="inferred from homology"/>
<comment type="similarity">
    <text evidence="1">Belongs to the AB hydrolase superfamily.</text>
</comment>
<dbReference type="InterPro" id="IPR029058">
    <property type="entry name" value="AB_hydrolase_fold"/>
</dbReference>
<comment type="caution">
    <text evidence="4">The sequence shown here is derived from an EMBL/GenBank/DDBJ whole genome shotgun (WGS) entry which is preliminary data.</text>
</comment>
<dbReference type="EMBL" id="VNJJ01000002">
    <property type="protein sequence ID" value="TVY03262.1"/>
    <property type="molecule type" value="Genomic_DNA"/>
</dbReference>
<dbReference type="Pfam" id="PF12697">
    <property type="entry name" value="Abhydrolase_6"/>
    <property type="match status" value="1"/>
</dbReference>
<dbReference type="FunFam" id="3.40.50.1820:FF:000042">
    <property type="entry name" value="probable strigolactone esterase DAD2"/>
    <property type="match status" value="1"/>
</dbReference>
<gene>
    <name evidence="4" type="ORF">FPZ45_05140</name>
</gene>
<keyword evidence="2 4" id="KW-0378">Hydrolase</keyword>
<organism evidence="4 5">
    <name type="scientific">Cohnella terricola</name>
    <dbReference type="NCBI Taxonomy" id="1289167"/>
    <lineage>
        <taxon>Bacteria</taxon>
        <taxon>Bacillati</taxon>
        <taxon>Bacillota</taxon>
        <taxon>Bacilli</taxon>
        <taxon>Bacillales</taxon>
        <taxon>Paenibacillaceae</taxon>
        <taxon>Cohnella</taxon>
    </lineage>
</organism>
<keyword evidence="5" id="KW-1185">Reference proteome</keyword>
<dbReference type="AlphaFoldDB" id="A0A559JTQ4"/>
<sequence>MAASVFDRNNVRISGKGERPILFAHGFGCDQEMWRYVASEFEQNYRVILFDYVGSGRSDLNHYDPAKYGQLSGYAQDVLEIAKELDLRKAIFVGHSVSGMIGTLASIAEPDLFGRLILIGASPCYLNDVPDYYGGFEKKDIEELLTMMEMNFTGWASYLAPIVMNNPERGELAGELEKSFCSRDPAIARQFAEVTFYADCRRELDKVTVPSLILQCSEDSIAPKEVGDYLHAHLKGSTLKVMQAKGHYPHLSHPEETTRLIKEYLETEYA</sequence>
<dbReference type="OrthoDB" id="9780932at2"/>
<evidence type="ECO:0000259" key="3">
    <source>
        <dbReference type="Pfam" id="PF12697"/>
    </source>
</evidence>
<evidence type="ECO:0000313" key="4">
    <source>
        <dbReference type="EMBL" id="TVY03262.1"/>
    </source>
</evidence>
<feature type="domain" description="AB hydrolase-1" evidence="3">
    <location>
        <begin position="21"/>
        <end position="257"/>
    </location>
</feature>
<dbReference type="Gene3D" id="3.40.50.1820">
    <property type="entry name" value="alpha/beta hydrolase"/>
    <property type="match status" value="1"/>
</dbReference>
<dbReference type="GO" id="GO:0016787">
    <property type="term" value="F:hydrolase activity"/>
    <property type="evidence" value="ECO:0007669"/>
    <property type="project" value="UniProtKB-KW"/>
</dbReference>